<dbReference type="Gene3D" id="3.40.50.300">
    <property type="entry name" value="P-loop containing nucleotide triphosphate hydrolases"/>
    <property type="match status" value="1"/>
</dbReference>
<dbReference type="GO" id="GO:0016887">
    <property type="term" value="F:ATP hydrolysis activity"/>
    <property type="evidence" value="ECO:0007669"/>
    <property type="project" value="InterPro"/>
</dbReference>
<dbReference type="GO" id="GO:0015420">
    <property type="term" value="F:ABC-type vitamin B12 transporter activity"/>
    <property type="evidence" value="ECO:0007669"/>
    <property type="project" value="UniProtKB-UniRule"/>
</dbReference>
<keyword evidence="3" id="KW-0997">Cell inner membrane</keyword>
<evidence type="ECO:0000256" key="8">
    <source>
        <dbReference type="HAMAP-Rule" id="MF_01005"/>
    </source>
</evidence>
<dbReference type="PANTHER" id="PTHR42734">
    <property type="entry name" value="METAL TRANSPORT SYSTEM ATP-BINDING PROTEIN TM_0124-RELATED"/>
    <property type="match status" value="1"/>
</dbReference>
<evidence type="ECO:0000256" key="6">
    <source>
        <dbReference type="ARBA" id="ARBA00022967"/>
    </source>
</evidence>
<evidence type="ECO:0000313" key="13">
    <source>
        <dbReference type="Proteomes" id="UP000251197"/>
    </source>
</evidence>
<dbReference type="GO" id="GO:0005524">
    <property type="term" value="F:ATP binding"/>
    <property type="evidence" value="ECO:0007669"/>
    <property type="project" value="UniProtKB-KW"/>
</dbReference>
<reference evidence="11 13" key="2">
    <citation type="submission" date="2018-06" db="EMBL/GenBank/DDBJ databases">
        <authorList>
            <consortium name="Pathogen Informatics"/>
            <person name="Doyle S."/>
        </authorList>
    </citation>
    <scope>NUCLEOTIDE SEQUENCE [LARGE SCALE GENOMIC DNA]</scope>
    <source>
        <strain evidence="11 13">NCTC12120</strain>
    </source>
</reference>
<evidence type="ECO:0000256" key="5">
    <source>
        <dbReference type="ARBA" id="ARBA00022840"/>
    </source>
</evidence>
<protein>
    <recommendedName>
        <fullName evidence="8">Vitamin B12 import ATP-binding protein BtuD</fullName>
        <ecNumber evidence="8">7.6.2.8</ecNumber>
    </recommendedName>
    <alternativeName>
        <fullName evidence="8">Vitamin B12-transporting ATPase</fullName>
    </alternativeName>
</protein>
<dbReference type="FunFam" id="3.40.50.300:FF:000462">
    <property type="entry name" value="Vitamin B12 import ATP-binding protein BtuD"/>
    <property type="match status" value="1"/>
</dbReference>
<dbReference type="InterPro" id="IPR027417">
    <property type="entry name" value="P-loop_NTPase"/>
</dbReference>
<evidence type="ECO:0000256" key="4">
    <source>
        <dbReference type="ARBA" id="ARBA00022741"/>
    </source>
</evidence>
<comment type="subcellular location">
    <subcellularLocation>
        <location evidence="8">Cell membrane</location>
        <topology evidence="8">Peripheral membrane protein</topology>
    </subcellularLocation>
</comment>
<evidence type="ECO:0000256" key="3">
    <source>
        <dbReference type="ARBA" id="ARBA00022519"/>
    </source>
</evidence>
<gene>
    <name evidence="8 11" type="primary">btuD</name>
    <name evidence="10" type="ORF">CO704_13780</name>
    <name evidence="11" type="ORF">NCTC12120_06106</name>
</gene>
<keyword evidence="11" id="KW-0378">Hydrolase</keyword>
<dbReference type="Proteomes" id="UP000251197">
    <property type="component" value="Unassembled WGS sequence"/>
</dbReference>
<dbReference type="InterPro" id="IPR003593">
    <property type="entry name" value="AAA+_ATPase"/>
</dbReference>
<dbReference type="NCBIfam" id="NF002981">
    <property type="entry name" value="PRK03695.1"/>
    <property type="match status" value="1"/>
</dbReference>
<comment type="similarity">
    <text evidence="8">Belongs to the ABC transporter superfamily. Vitamin B12 importer (TC 3.A.1.13.1) family.</text>
</comment>
<name>A0A291DZ67_9ENTR</name>
<dbReference type="PROSITE" id="PS00211">
    <property type="entry name" value="ABC_TRANSPORTER_1"/>
    <property type="match status" value="1"/>
</dbReference>
<feature type="binding site" evidence="8">
    <location>
        <begin position="32"/>
        <end position="39"/>
    </location>
    <ligand>
        <name>ATP</name>
        <dbReference type="ChEBI" id="CHEBI:30616"/>
    </ligand>
</feature>
<dbReference type="PANTHER" id="PTHR42734:SF18">
    <property type="entry name" value="VITAMIN B12 IMPORT ATP-BINDING PROTEIN BTUD"/>
    <property type="match status" value="1"/>
</dbReference>
<sequence>MSLLQLTGVTVAGRVGPISAAVEPGELIHLVGPNGAGKSTLLMRMAGLSTGQGSLLFNQQPLDGWLPAALSRRRAWLSQLQLPPFAMPVWHYLQLHQSSPESEAALLRLAESLLLSDKLTKPVNQLSGGEWQRVRLAAVLLQVDPSVNPEGQLLLLDEPMNSLDVAQQAALDRLLHGFCEAGIAVVMSSHDLNHSLRHAHKVWLLHEGKMVAQGARDEVLTPKNLGAAYQMPFRLLRIEGHSMLISPL</sequence>
<dbReference type="InterPro" id="IPR017871">
    <property type="entry name" value="ABC_transporter-like_CS"/>
</dbReference>
<comment type="catalytic activity">
    <reaction evidence="8">
        <text>an R-cob(III)alamin(out) + ATP + H2O = an R-cob(III)alamin(in) + ADP + phosphate + H(+)</text>
        <dbReference type="Rhea" id="RHEA:17873"/>
        <dbReference type="ChEBI" id="CHEBI:15377"/>
        <dbReference type="ChEBI" id="CHEBI:15378"/>
        <dbReference type="ChEBI" id="CHEBI:30616"/>
        <dbReference type="ChEBI" id="CHEBI:43474"/>
        <dbReference type="ChEBI" id="CHEBI:140785"/>
        <dbReference type="ChEBI" id="CHEBI:456216"/>
        <dbReference type="EC" id="7.6.2.8"/>
    </reaction>
</comment>
<keyword evidence="6 8" id="KW-1278">Translocase</keyword>
<dbReference type="AlphaFoldDB" id="A0A291DZ67"/>
<dbReference type="CDD" id="cd03214">
    <property type="entry name" value="ABC_Iron-Siderophores_B12_Hemin"/>
    <property type="match status" value="1"/>
</dbReference>
<proteinExistence type="inferred from homology"/>
<dbReference type="EC" id="7.6.2.8" evidence="8"/>
<keyword evidence="1 8" id="KW-0813">Transport</keyword>
<dbReference type="GO" id="GO:0005886">
    <property type="term" value="C:plasma membrane"/>
    <property type="evidence" value="ECO:0007669"/>
    <property type="project" value="UniProtKB-SubCell"/>
</dbReference>
<dbReference type="Proteomes" id="UP000217979">
    <property type="component" value="Chromosome"/>
</dbReference>
<evidence type="ECO:0000256" key="1">
    <source>
        <dbReference type="ARBA" id="ARBA00022448"/>
    </source>
</evidence>
<reference evidence="10 12" key="1">
    <citation type="submission" date="2017-09" db="EMBL/GenBank/DDBJ databases">
        <title>FDA dAtabase for Regulatory Grade micrObial Sequences (FDA-ARGOS): Supporting development and validation of Infectious Disease Dx tests.</title>
        <authorList>
            <person name="Minogue T."/>
            <person name="Wolcott M."/>
            <person name="Wasieloski L."/>
            <person name="Aguilar W."/>
            <person name="Moore D."/>
            <person name="Tallon L."/>
            <person name="Sadzewicz L."/>
            <person name="Ott S."/>
            <person name="Zhao X."/>
            <person name="Nagaraj S."/>
            <person name="Vavikolanu K."/>
            <person name="Aluvathingal J."/>
            <person name="Nadendla S."/>
            <person name="Sichtig H."/>
        </authorList>
    </citation>
    <scope>NUCLEOTIDE SEQUENCE [LARGE SCALE GENOMIC DNA]</scope>
    <source>
        <strain evidence="10 12">FDAARGOS_392</strain>
    </source>
</reference>
<evidence type="ECO:0000256" key="7">
    <source>
        <dbReference type="ARBA" id="ARBA00023136"/>
    </source>
</evidence>
<keyword evidence="7 8" id="KW-0472">Membrane</keyword>
<dbReference type="InterPro" id="IPR050153">
    <property type="entry name" value="Metal_Ion_Import_ABC"/>
</dbReference>
<evidence type="ECO:0000259" key="9">
    <source>
        <dbReference type="PROSITE" id="PS50893"/>
    </source>
</evidence>
<dbReference type="HAMAP" id="MF_01005">
    <property type="entry name" value="BtuD"/>
    <property type="match status" value="1"/>
</dbReference>
<dbReference type="RefSeq" id="WP_061273027.1">
    <property type="nucleotide sequence ID" value="NZ_CP023525.1"/>
</dbReference>
<dbReference type="Pfam" id="PF00005">
    <property type="entry name" value="ABC_tran"/>
    <property type="match status" value="1"/>
</dbReference>
<evidence type="ECO:0000313" key="12">
    <source>
        <dbReference type="Proteomes" id="UP000217979"/>
    </source>
</evidence>
<keyword evidence="4 8" id="KW-0547">Nucleotide-binding</keyword>
<comment type="function">
    <text evidence="8">Part of the ABC transporter complex BtuCDF involved in vitamin B12 import. Responsible for energy coupling to the transport system.</text>
</comment>
<dbReference type="SMART" id="SM00382">
    <property type="entry name" value="AAA"/>
    <property type="match status" value="1"/>
</dbReference>
<evidence type="ECO:0000256" key="2">
    <source>
        <dbReference type="ARBA" id="ARBA00022475"/>
    </source>
</evidence>
<evidence type="ECO:0000313" key="10">
    <source>
        <dbReference type="EMBL" id="ATF93101.1"/>
    </source>
</evidence>
<comment type="subunit">
    <text evidence="8">The complex is composed of two ATP-binding proteins (BtuD), two transmembrane proteins (BtuC) and a solute-binding protein (BtuF).</text>
</comment>
<dbReference type="InterPro" id="IPR003439">
    <property type="entry name" value="ABC_transporter-like_ATP-bd"/>
</dbReference>
<dbReference type="STRING" id="158822.LH23_14675"/>
<dbReference type="SUPFAM" id="SSF52540">
    <property type="entry name" value="P-loop containing nucleoside triphosphate hydrolases"/>
    <property type="match status" value="1"/>
</dbReference>
<accession>A0A291DZ67</accession>
<keyword evidence="2 8" id="KW-1003">Cell membrane</keyword>
<evidence type="ECO:0000313" key="11">
    <source>
        <dbReference type="EMBL" id="SQC92997.1"/>
    </source>
</evidence>
<organism evidence="10 12">
    <name type="scientific">Cedecea neteri</name>
    <dbReference type="NCBI Taxonomy" id="158822"/>
    <lineage>
        <taxon>Bacteria</taxon>
        <taxon>Pseudomonadati</taxon>
        <taxon>Pseudomonadota</taxon>
        <taxon>Gammaproteobacteria</taxon>
        <taxon>Enterobacterales</taxon>
        <taxon>Enterobacteriaceae</taxon>
        <taxon>Cedecea</taxon>
    </lineage>
</organism>
<feature type="domain" description="ABC transporter" evidence="9">
    <location>
        <begin position="4"/>
        <end position="232"/>
    </location>
</feature>
<dbReference type="EMBL" id="UAVU01000010">
    <property type="protein sequence ID" value="SQC92997.1"/>
    <property type="molecule type" value="Genomic_DNA"/>
</dbReference>
<dbReference type="InterPro" id="IPR023693">
    <property type="entry name" value="ABC_transptr_BtuD"/>
</dbReference>
<keyword evidence="5 8" id="KW-0067">ATP-binding</keyword>
<dbReference type="EMBL" id="CP023525">
    <property type="protein sequence ID" value="ATF93101.1"/>
    <property type="molecule type" value="Genomic_DNA"/>
</dbReference>
<dbReference type="PROSITE" id="PS50893">
    <property type="entry name" value="ABC_TRANSPORTER_2"/>
    <property type="match status" value="1"/>
</dbReference>